<dbReference type="FunFam" id="3.30.70.20:FF:000035">
    <property type="entry name" value="Iron hydrogenase 1"/>
    <property type="match status" value="1"/>
</dbReference>
<dbReference type="Pfam" id="PF14691">
    <property type="entry name" value="Fer4_20"/>
    <property type="match status" value="1"/>
</dbReference>
<dbReference type="SUPFAM" id="SSF54862">
    <property type="entry name" value="4Fe-4S ferredoxins"/>
    <property type="match status" value="1"/>
</dbReference>
<dbReference type="PROSITE" id="PS00198">
    <property type="entry name" value="4FE4S_FER_1"/>
    <property type="match status" value="1"/>
</dbReference>
<dbReference type="GO" id="GO:0046872">
    <property type="term" value="F:metal ion binding"/>
    <property type="evidence" value="ECO:0007669"/>
    <property type="project" value="UniProtKB-KW"/>
</dbReference>
<dbReference type="Pfam" id="PF04879">
    <property type="entry name" value="Molybdop_Fe4S4"/>
    <property type="match status" value="1"/>
</dbReference>
<dbReference type="SUPFAM" id="SSF51971">
    <property type="entry name" value="Nucleotide-binding domain"/>
    <property type="match status" value="1"/>
</dbReference>
<feature type="domain" description="2Fe-2S ferredoxin-type" evidence="7">
    <location>
        <begin position="1"/>
        <end position="78"/>
    </location>
</feature>
<dbReference type="InterPro" id="IPR009051">
    <property type="entry name" value="Helical_ferredxn"/>
</dbReference>
<dbReference type="InterPro" id="IPR042204">
    <property type="entry name" value="2Fe-2S-bd_N"/>
</dbReference>
<feature type="domain" description="4Fe-4S Mo/W bis-MGD-type" evidence="9">
    <location>
        <begin position="696"/>
        <end position="752"/>
    </location>
</feature>
<dbReference type="SUPFAM" id="SSF54292">
    <property type="entry name" value="2Fe-2S ferredoxin-like"/>
    <property type="match status" value="1"/>
</dbReference>
<dbReference type="Pfam" id="PF13510">
    <property type="entry name" value="Fer2_4"/>
    <property type="match status" value="1"/>
</dbReference>
<evidence type="ECO:0000259" key="7">
    <source>
        <dbReference type="PROSITE" id="PS51085"/>
    </source>
</evidence>
<dbReference type="Gene3D" id="3.30.70.20">
    <property type="match status" value="1"/>
</dbReference>
<evidence type="ECO:0000259" key="8">
    <source>
        <dbReference type="PROSITE" id="PS51379"/>
    </source>
</evidence>
<evidence type="ECO:0000256" key="2">
    <source>
        <dbReference type="ARBA" id="ARBA00022723"/>
    </source>
</evidence>
<evidence type="ECO:0000256" key="5">
    <source>
        <dbReference type="ARBA" id="ARBA00023004"/>
    </source>
</evidence>
<dbReference type="EMBL" id="FQXV01000002">
    <property type="protein sequence ID" value="SHH77793.1"/>
    <property type="molecule type" value="Genomic_DNA"/>
</dbReference>
<keyword evidence="2" id="KW-0479">Metal-binding</keyword>
<sequence>MLNIKINGTDYQTEAGKTILQACRDQGVEIPTLCNDERLKPFGSCLLCRIEVKGARGTMLACGTEVTEGMEITTESDAISKARRMNIELLLSQHYGDCKAPCSLTCPANIDIQGYIAHIANGQFDEALKLIKDRNPLPVVCGRVCTRPCEDACRRNLVDERVGIDYLKRFVADLDLESSIPYLPEKKPATGKKAAVIGAGPAGLTCAWYLAAAGHEVTIFERHPKGGGMLRYGIPAYRMPREALDQEIAIIEKLGVKIQYNTAFGKDVTWESLKAQGFGALFLGVGSQVGQPLGCNGEDVCYTGILRGVDFLGRVGGGEKLDFTGKTVMVVGGGNTAIDAARTSLRLGAGKVVLVYRRGKSEMPAHVAEVEEAELEGVQFELLANPKKVWPEDGKVVVQLIRMELGAPDASGRRSPVEKAGSEYDMPADVVIAAIGQTQDLSFISDKFALDSVKNRITADEALMTTNLGGVFAGGDAVTGPQTAIKAIAAGRRAAMAMDQYLNGQEELKKPKEFYNHLKGKKLEDLDKAEFEQYEKLHKEAMPMLDKGQREHNFKEVELGFTEAQAIAEAKRCLSCGCKDVGECKLRDYATDFKAEQYHIAGELKKHPIDESHPYLVRDRNKCILCGRCIRICSEVQGAGALGFVSRGYNTTVEPSFSMPFGQEPNCIRCGQCVSSCPVGALTEKVPLTQSGPFNEKSTDSICSFCGEGCTVELRTCGKRFVRSTSSTEKGVNHGNLCEFGRFSNAYLNDAERLTTPRIKKNGVWTDASLEEALSAAAAGLKKAGKDTALYLSGNTSNEEAGLIRGIADALGSKNVLSFGIDPTAAIFYGAYPQLAVSGIDEVKEKDLFVVLGADLKNVNTNVFVAVRLARRNGVPVLESDKLTAEITEKVKAASKPLFVFGDAPDGAVLKEAAALAEAAGAKIYVPCMANTRGSSKFIDLEKCVAGPAGIPAKAALIFGEDPVGCGNAKAAGLLKNAAFSVVFDLYMTETAKLSDVVIPMSAVAENSGTFENAFGNVQSFGKALETGGENRQVLTGLLKELGGTETSAPAVTLGLPELASAKDRTAYQSDVVYAMLVEHRKHIAASAE</sequence>
<dbReference type="PRINTS" id="PR00419">
    <property type="entry name" value="ADXRDTASE"/>
</dbReference>
<keyword evidence="11" id="KW-1185">Reference proteome</keyword>
<evidence type="ECO:0000313" key="10">
    <source>
        <dbReference type="EMBL" id="SHH77793.1"/>
    </source>
</evidence>
<dbReference type="InterPro" id="IPR006963">
    <property type="entry name" value="Mopterin_OxRdtase_4Fe-4S_dom"/>
</dbReference>
<dbReference type="PROSITE" id="PS51379">
    <property type="entry name" value="4FE4S_FER_2"/>
    <property type="match status" value="2"/>
</dbReference>
<dbReference type="InterPro" id="IPR006656">
    <property type="entry name" value="Mopterin_OxRdtase"/>
</dbReference>
<dbReference type="OrthoDB" id="9803192at2"/>
<protein>
    <submittedName>
        <fullName evidence="10">Formate dehydrogenase major subunit</fullName>
    </submittedName>
</protein>
<evidence type="ECO:0000256" key="3">
    <source>
        <dbReference type="ARBA" id="ARBA00022737"/>
    </source>
</evidence>
<dbReference type="Pfam" id="PF00384">
    <property type="entry name" value="Molybdopterin"/>
    <property type="match status" value="1"/>
</dbReference>
<evidence type="ECO:0000256" key="6">
    <source>
        <dbReference type="ARBA" id="ARBA00023014"/>
    </source>
</evidence>
<dbReference type="Gene3D" id="3.40.50.740">
    <property type="match status" value="2"/>
</dbReference>
<dbReference type="InterPro" id="IPR054351">
    <property type="entry name" value="NADH_UbQ_OxRdtase_ferredoxin"/>
</dbReference>
<keyword evidence="4" id="KW-0560">Oxidoreductase</keyword>
<dbReference type="Gene3D" id="3.40.228.10">
    <property type="entry name" value="Dimethylsulfoxide Reductase, domain 2"/>
    <property type="match status" value="1"/>
</dbReference>
<dbReference type="Pfam" id="PF07992">
    <property type="entry name" value="Pyr_redox_2"/>
    <property type="match status" value="1"/>
</dbReference>
<dbReference type="STRING" id="1123282.SAMN02745823_00979"/>
<keyword evidence="1" id="KW-0004">4Fe-4S</keyword>
<dbReference type="AlphaFoldDB" id="A0A1M5VS88"/>
<dbReference type="InterPro" id="IPR023753">
    <property type="entry name" value="FAD/NAD-binding_dom"/>
</dbReference>
<gene>
    <name evidence="10" type="ORF">SAMN02745823_00979</name>
</gene>
<dbReference type="PANTHER" id="PTHR42783:SF3">
    <property type="entry name" value="GLUTAMATE SYNTHASE [NADPH] SMALL CHAIN-RELATED"/>
    <property type="match status" value="1"/>
</dbReference>
<dbReference type="Gene3D" id="3.50.50.60">
    <property type="entry name" value="FAD/NAD(P)-binding domain"/>
    <property type="match status" value="2"/>
</dbReference>
<dbReference type="InterPro" id="IPR017900">
    <property type="entry name" value="4Fe4S_Fe_S_CS"/>
</dbReference>
<evidence type="ECO:0000256" key="4">
    <source>
        <dbReference type="ARBA" id="ARBA00023002"/>
    </source>
</evidence>
<accession>A0A1M5VS88</accession>
<dbReference type="GO" id="GO:0051539">
    <property type="term" value="F:4 iron, 4 sulfur cluster binding"/>
    <property type="evidence" value="ECO:0007669"/>
    <property type="project" value="UniProtKB-KW"/>
</dbReference>
<evidence type="ECO:0000313" key="11">
    <source>
        <dbReference type="Proteomes" id="UP000183995"/>
    </source>
</evidence>
<feature type="domain" description="4Fe-4S ferredoxin-type" evidence="8">
    <location>
        <begin position="657"/>
        <end position="687"/>
    </location>
</feature>
<dbReference type="PROSITE" id="PS51669">
    <property type="entry name" value="4FE4S_MOW_BIS_MGD"/>
    <property type="match status" value="1"/>
</dbReference>
<keyword evidence="5" id="KW-0408">Iron</keyword>
<name>A0A1M5VS88_9FIRM</name>
<dbReference type="SUPFAM" id="SSF53706">
    <property type="entry name" value="Formate dehydrogenase/DMSO reductase, domains 1-3"/>
    <property type="match status" value="1"/>
</dbReference>
<dbReference type="InterPro" id="IPR028261">
    <property type="entry name" value="DPD_II"/>
</dbReference>
<dbReference type="InterPro" id="IPR036188">
    <property type="entry name" value="FAD/NAD-bd_sf"/>
</dbReference>
<evidence type="ECO:0000256" key="1">
    <source>
        <dbReference type="ARBA" id="ARBA00022485"/>
    </source>
</evidence>
<dbReference type="Gene3D" id="2.20.25.90">
    <property type="entry name" value="ADC-like domains"/>
    <property type="match status" value="1"/>
</dbReference>
<dbReference type="PROSITE" id="PS51085">
    <property type="entry name" value="2FE2S_FER_2"/>
    <property type="match status" value="1"/>
</dbReference>
<dbReference type="PANTHER" id="PTHR42783">
    <property type="entry name" value="GLUTAMATE SYNTHASE [NADPH] SMALL CHAIN"/>
    <property type="match status" value="1"/>
</dbReference>
<dbReference type="Gene3D" id="3.10.20.440">
    <property type="entry name" value="2Fe-2S iron-sulphur cluster binding domain, sarcosine oxidase, alpha subunit, N-terminal domain"/>
    <property type="match status" value="1"/>
</dbReference>
<dbReference type="InterPro" id="IPR036010">
    <property type="entry name" value="2Fe-2S_ferredoxin-like_sf"/>
</dbReference>
<dbReference type="Pfam" id="PF22117">
    <property type="entry name" value="Fer4_Nqo3"/>
    <property type="match status" value="1"/>
</dbReference>
<organism evidence="10 11">
    <name type="scientific">Sporobacter termitidis DSM 10068</name>
    <dbReference type="NCBI Taxonomy" id="1123282"/>
    <lineage>
        <taxon>Bacteria</taxon>
        <taxon>Bacillati</taxon>
        <taxon>Bacillota</taxon>
        <taxon>Clostridia</taxon>
        <taxon>Eubacteriales</taxon>
        <taxon>Oscillospiraceae</taxon>
        <taxon>Sporobacter</taxon>
    </lineage>
</organism>
<reference evidence="10 11" key="1">
    <citation type="submission" date="2016-11" db="EMBL/GenBank/DDBJ databases">
        <authorList>
            <person name="Jaros S."/>
            <person name="Januszkiewicz K."/>
            <person name="Wedrychowicz H."/>
        </authorList>
    </citation>
    <scope>NUCLEOTIDE SEQUENCE [LARGE SCALE GENOMIC DNA]</scope>
    <source>
        <strain evidence="10 11">DSM 10068</strain>
    </source>
</reference>
<dbReference type="SUPFAM" id="SSF46548">
    <property type="entry name" value="alpha-helical ferredoxin"/>
    <property type="match status" value="1"/>
</dbReference>
<dbReference type="RefSeq" id="WP_073076528.1">
    <property type="nucleotide sequence ID" value="NZ_FQXV01000002.1"/>
</dbReference>
<feature type="domain" description="4Fe-4S ferredoxin-type" evidence="8">
    <location>
        <begin position="614"/>
        <end position="647"/>
    </location>
</feature>
<dbReference type="InterPro" id="IPR017896">
    <property type="entry name" value="4Fe4S_Fe-S-bd"/>
</dbReference>
<proteinExistence type="predicted"/>
<keyword evidence="6" id="KW-0411">Iron-sulfur</keyword>
<keyword evidence="3" id="KW-0677">Repeat</keyword>
<dbReference type="GO" id="GO:0016491">
    <property type="term" value="F:oxidoreductase activity"/>
    <property type="evidence" value="ECO:0007669"/>
    <property type="project" value="UniProtKB-KW"/>
</dbReference>
<evidence type="ECO:0000259" key="9">
    <source>
        <dbReference type="PROSITE" id="PS51669"/>
    </source>
</evidence>
<dbReference type="InterPro" id="IPR001041">
    <property type="entry name" value="2Fe-2S_ferredoxin-type"/>
</dbReference>
<dbReference type="Proteomes" id="UP000183995">
    <property type="component" value="Unassembled WGS sequence"/>
</dbReference>
<dbReference type="Gene3D" id="1.10.1060.10">
    <property type="entry name" value="Alpha-helical ferredoxin"/>
    <property type="match status" value="1"/>
</dbReference>